<protein>
    <submittedName>
        <fullName evidence="1">Phosphoglycerate mutase-like protein</fullName>
    </submittedName>
</protein>
<evidence type="ECO:0000313" key="2">
    <source>
        <dbReference type="Proteomes" id="UP000799755"/>
    </source>
</evidence>
<name>A0ACB6QHH2_9PLEO</name>
<evidence type="ECO:0000313" key="1">
    <source>
        <dbReference type="EMBL" id="KAF2466444.1"/>
    </source>
</evidence>
<reference evidence="1" key="1">
    <citation type="journal article" date="2020" name="Stud. Mycol.">
        <title>101 Dothideomycetes genomes: a test case for predicting lifestyles and emergence of pathogens.</title>
        <authorList>
            <person name="Haridas S."/>
            <person name="Albert R."/>
            <person name="Binder M."/>
            <person name="Bloem J."/>
            <person name="Labutti K."/>
            <person name="Salamov A."/>
            <person name="Andreopoulos B."/>
            <person name="Baker S."/>
            <person name="Barry K."/>
            <person name="Bills G."/>
            <person name="Bluhm B."/>
            <person name="Cannon C."/>
            <person name="Castanera R."/>
            <person name="Culley D."/>
            <person name="Daum C."/>
            <person name="Ezra D."/>
            <person name="Gonzalez J."/>
            <person name="Henrissat B."/>
            <person name="Kuo A."/>
            <person name="Liang C."/>
            <person name="Lipzen A."/>
            <person name="Lutzoni F."/>
            <person name="Magnuson J."/>
            <person name="Mondo S."/>
            <person name="Nolan M."/>
            <person name="Ohm R."/>
            <person name="Pangilinan J."/>
            <person name="Park H.-J."/>
            <person name="Ramirez L."/>
            <person name="Alfaro M."/>
            <person name="Sun H."/>
            <person name="Tritt A."/>
            <person name="Yoshinaga Y."/>
            <person name="Zwiers L.-H."/>
            <person name="Turgeon B."/>
            <person name="Goodwin S."/>
            <person name="Spatafora J."/>
            <person name="Crous P."/>
            <person name="Grigoriev I."/>
        </authorList>
    </citation>
    <scope>NUCLEOTIDE SEQUENCE</scope>
    <source>
        <strain evidence="1">ATCC 200398</strain>
    </source>
</reference>
<dbReference type="Proteomes" id="UP000799755">
    <property type="component" value="Unassembled WGS sequence"/>
</dbReference>
<gene>
    <name evidence="1" type="ORF">BDR25DRAFT_336588</name>
</gene>
<proteinExistence type="predicted"/>
<dbReference type="EMBL" id="MU003525">
    <property type="protein sequence ID" value="KAF2466444.1"/>
    <property type="molecule type" value="Genomic_DNA"/>
</dbReference>
<organism evidence="1 2">
    <name type="scientific">Lindgomyces ingoldianus</name>
    <dbReference type="NCBI Taxonomy" id="673940"/>
    <lineage>
        <taxon>Eukaryota</taxon>
        <taxon>Fungi</taxon>
        <taxon>Dikarya</taxon>
        <taxon>Ascomycota</taxon>
        <taxon>Pezizomycotina</taxon>
        <taxon>Dothideomycetes</taxon>
        <taxon>Pleosporomycetidae</taxon>
        <taxon>Pleosporales</taxon>
        <taxon>Lindgomycetaceae</taxon>
        <taxon>Lindgomyces</taxon>
    </lineage>
</organism>
<keyword evidence="2" id="KW-1185">Reference proteome</keyword>
<accession>A0ACB6QHH2</accession>
<sequence>MTSFQLRKPYTAEELAQLYPKELELQLVQIVYWPYCNSARQLTSVVMATADWSRWDSLKYRRRIETFGFDDRPVIASGPNGEFDAVCQPGELTDKGRETTLALGSRLRHLYINQLHFMPRLIADSDMIYLRATPIPRALESVQQAFWGLYPASTRTADFPAPTIITRTPADETLFPNDGNCRRFAHLSRAFAARAAQRWNDTDEMHYLSQLFSKWMPGHSRVAVDSHPRLSGIMDTINSTDAHGPATKLPPEFYDAKARGIIDRISVEEWYAGYNESAEYRTLGIGALMGDIVSRMTGSVERNGNDGAVEVGGVDEDLEHRRGGEMEVRFALSGCHDTTLAGALTSLGAFGGESWPPFTSHIAFELFRRKNGGGVMDGTNISPGEGEGLGRRSASTSAEDEDAKQRADAPSQGWWASLLGSSNNTAPPSPSPKSIARKHVSTLSPSQRQSLQNHYVRIRYNDKVMQVPGCKLEGKHLPGDPTFCTLEAFKSIVDSYTPKNWKHSCASNIDAPSFPEKPEMAGYE</sequence>
<comment type="caution">
    <text evidence="1">The sequence shown here is derived from an EMBL/GenBank/DDBJ whole genome shotgun (WGS) entry which is preliminary data.</text>
</comment>